<dbReference type="InterPro" id="IPR014099">
    <property type="entry name" value="Spore_coat_GerQ"/>
</dbReference>
<keyword evidence="2" id="KW-1185">Reference proteome</keyword>
<dbReference type="RefSeq" id="WP_204819731.1">
    <property type="nucleotide sequence ID" value="NZ_JANHOF010000006.1"/>
</dbReference>
<accession>A0ABV6J6W3</accession>
<dbReference type="EMBL" id="JBHLVF010000011">
    <property type="protein sequence ID" value="MFC0391624.1"/>
    <property type="molecule type" value="Genomic_DNA"/>
</dbReference>
<gene>
    <name evidence="1" type="ORF">ACFFJ8_09570</name>
</gene>
<evidence type="ECO:0000313" key="2">
    <source>
        <dbReference type="Proteomes" id="UP001589818"/>
    </source>
</evidence>
<organism evidence="1 2">
    <name type="scientific">Paenibacillus mendelii</name>
    <dbReference type="NCBI Taxonomy" id="206163"/>
    <lineage>
        <taxon>Bacteria</taxon>
        <taxon>Bacillati</taxon>
        <taxon>Bacillota</taxon>
        <taxon>Bacilli</taxon>
        <taxon>Bacillales</taxon>
        <taxon>Paenibacillaceae</taxon>
        <taxon>Paenibacillus</taxon>
    </lineage>
</organism>
<keyword evidence="1" id="KW-0946">Virion</keyword>
<proteinExistence type="predicted"/>
<sequence>MKKFYRKKIPGTKFTRFLQLNRGKMAAFSMTFKDNPEWKDKTFKGIIEIAGRGYTIIADPETGMRYLLLTVDIDYITFDEPVESLTRKK</sequence>
<name>A0ABV6J6W3_9BACL</name>
<dbReference type="Proteomes" id="UP001589818">
    <property type="component" value="Unassembled WGS sequence"/>
</dbReference>
<protein>
    <submittedName>
        <fullName evidence="1">Spore coat protein GerQ</fullName>
    </submittedName>
</protein>
<dbReference type="Pfam" id="PF09671">
    <property type="entry name" value="Spore_GerQ"/>
    <property type="match status" value="1"/>
</dbReference>
<reference evidence="1 2" key="1">
    <citation type="submission" date="2024-09" db="EMBL/GenBank/DDBJ databases">
        <authorList>
            <person name="Sun Q."/>
            <person name="Mori K."/>
        </authorList>
    </citation>
    <scope>NUCLEOTIDE SEQUENCE [LARGE SCALE GENOMIC DNA]</scope>
    <source>
        <strain evidence="1 2">CCM 4839</strain>
    </source>
</reference>
<comment type="caution">
    <text evidence="1">The sequence shown here is derived from an EMBL/GenBank/DDBJ whole genome shotgun (WGS) entry which is preliminary data.</text>
</comment>
<keyword evidence="1" id="KW-0167">Capsid protein</keyword>
<evidence type="ECO:0000313" key="1">
    <source>
        <dbReference type="EMBL" id="MFC0391624.1"/>
    </source>
</evidence>